<reference evidence="3" key="1">
    <citation type="submission" date="2010-04" db="EMBL/GenBank/DDBJ databases">
        <title>Complete sequence of Methanocaldococcus infernus ME.</title>
        <authorList>
            <consortium name="US DOE Joint Genome Institute"/>
            <person name="Lucas S."/>
            <person name="Copeland A."/>
            <person name="Lapidus A."/>
            <person name="Cheng J.-F."/>
            <person name="Bruce D."/>
            <person name="Goodwin L."/>
            <person name="Pitluck S."/>
            <person name="Munk A.C."/>
            <person name="Detter J.C."/>
            <person name="Han C."/>
            <person name="Tapia R."/>
            <person name="Land M."/>
            <person name="Hauser L."/>
            <person name="Kyrpides N."/>
            <person name="Mikhailova N."/>
            <person name="Sieprawska-Lupa M."/>
            <person name="Whitman W.B."/>
            <person name="Woyke T."/>
        </authorList>
    </citation>
    <scope>NUCLEOTIDE SEQUENCE [LARGE SCALE GENOMIC DNA]</scope>
    <source>
        <strain evidence="3">ME</strain>
    </source>
</reference>
<keyword evidence="1" id="KW-0472">Membrane</keyword>
<feature type="domain" description="DUF2341" evidence="2">
    <location>
        <begin position="215"/>
        <end position="294"/>
    </location>
</feature>
<evidence type="ECO:0000259" key="2">
    <source>
        <dbReference type="Pfam" id="PF10102"/>
    </source>
</evidence>
<evidence type="ECO:0000313" key="4">
    <source>
        <dbReference type="Proteomes" id="UP000002061"/>
    </source>
</evidence>
<gene>
    <name evidence="3" type="ordered locus">Metin_0542</name>
</gene>
<evidence type="ECO:0000256" key="1">
    <source>
        <dbReference type="SAM" id="Phobius"/>
    </source>
</evidence>
<dbReference type="OrthoDB" id="66028at2157"/>
<evidence type="ECO:0000313" key="3">
    <source>
        <dbReference type="EMBL" id="ADG13212.1"/>
    </source>
</evidence>
<dbReference type="KEGG" id="mif:Metin_0542"/>
<feature type="transmembrane region" description="Helical" evidence="1">
    <location>
        <begin position="7"/>
        <end position="25"/>
    </location>
</feature>
<dbReference type="Pfam" id="PF10102">
    <property type="entry name" value="DUF2341"/>
    <property type="match status" value="1"/>
</dbReference>
<keyword evidence="1" id="KW-0812">Transmembrane</keyword>
<dbReference type="EMBL" id="CP002009">
    <property type="protein sequence ID" value="ADG13212.1"/>
    <property type="molecule type" value="Genomic_DNA"/>
</dbReference>
<proteinExistence type="predicted"/>
<dbReference type="HOGENOM" id="CLU_041883_0_0_2"/>
<dbReference type="STRING" id="573063.Metin_0542"/>
<dbReference type="GeneID" id="9131548"/>
<dbReference type="AlphaFoldDB" id="D5VRK9"/>
<dbReference type="InterPro" id="IPR018765">
    <property type="entry name" value="DUF2341"/>
</dbReference>
<keyword evidence="4" id="KW-1185">Reference proteome</keyword>
<dbReference type="Proteomes" id="UP000002061">
    <property type="component" value="Chromosome"/>
</dbReference>
<name>D5VRK9_METIM</name>
<protein>
    <recommendedName>
        <fullName evidence="2">DUF2341 domain-containing protein</fullName>
    </recommendedName>
</protein>
<accession>D5VRK9</accession>
<keyword evidence="1" id="KW-1133">Transmembrane helix</keyword>
<dbReference type="eggNOG" id="arCOG03508">
    <property type="taxonomic scope" value="Archaea"/>
</dbReference>
<organism evidence="3 4">
    <name type="scientific">Methanocaldococcus infernus (strain DSM 11812 / JCM 15783 / ME)</name>
    <dbReference type="NCBI Taxonomy" id="573063"/>
    <lineage>
        <taxon>Archaea</taxon>
        <taxon>Methanobacteriati</taxon>
        <taxon>Methanobacteriota</taxon>
        <taxon>Methanomada group</taxon>
        <taxon>Methanococci</taxon>
        <taxon>Methanococcales</taxon>
        <taxon>Methanocaldococcaceae</taxon>
        <taxon>Methanocaldococcus</taxon>
    </lineage>
</organism>
<sequence>MNFSLNASLLVLLVFLVSSIFYYSINIKNENIAENIRIKEFSVKKNYVTNCIKNNLDDIVREAFLNASYKIMKERKFFDNTSEALNYIENYTKNRINSSMSLLNISNLSLYIRDVYIYPTDDPLVVGVSLNGLLSYYIKLNNSVIIGTEPIEIEKEIKLSYIPDPYIYLNTLYWNWRYKLEVKLNNLNDNENHTIYITLNPENFSYDHMNNKSSPNEIRVVGKDLVLLPYWIQRWEPDGTSIIWVKVNKDLLDNGNTLYILYGSPAYISRENPKETFIFFDDFNNNELNESLWNIYYGSEYDIENSILKVYGTSSSIYSKETYGNNYELLFRANFTSNPIQYIGFFNFLDDSGIGWYVNSSGLYIKNESISVGQDYLNNYYIYSIKREDNSINFIIFNDVLNKEWNYTTNYGINNNYPISINTENNGVVYVDWIALRDINNITYTIGEEYNTNYREPIPLNKTFYYGDPSKYELVDDGRYSIIGLFTNATQAWGTRGYRFRLI</sequence>
<dbReference type="RefSeq" id="WP_013099958.1">
    <property type="nucleotide sequence ID" value="NC_014122.1"/>
</dbReference>